<accession>A0A146K4R7</accession>
<dbReference type="Pfam" id="PF13306">
    <property type="entry name" value="LRR_5"/>
    <property type="match status" value="1"/>
</dbReference>
<feature type="non-terminal residue" evidence="1">
    <location>
        <position position="1"/>
    </location>
</feature>
<gene>
    <name evidence="1" type="ORF">TPC1_16662</name>
</gene>
<proteinExistence type="predicted"/>
<dbReference type="EMBL" id="GDID01004949">
    <property type="protein sequence ID" value="JAP91657.1"/>
    <property type="molecule type" value="Transcribed_RNA"/>
</dbReference>
<dbReference type="AlphaFoldDB" id="A0A146K4R7"/>
<sequence length="183" mass="21369">EISKQGRKIQQFVQTEYRLDKQRILDLIQNNISCEHNRIIYSKQLDGKFQLLNLKGVFLLSATEIPKLTFHTHDFVNIIYCPNVVKVCEDGVSECLNLVQFYSKKLETADVRAFYFCNCMVKFNFSSLKQLQRQSFSDCNSLVNINLPLVEKLSDECFYNCTGMLQIIAPKLMQNDYVFEQHT</sequence>
<organism evidence="1">
    <name type="scientific">Trepomonas sp. PC1</name>
    <dbReference type="NCBI Taxonomy" id="1076344"/>
    <lineage>
        <taxon>Eukaryota</taxon>
        <taxon>Metamonada</taxon>
        <taxon>Diplomonadida</taxon>
        <taxon>Hexamitidae</taxon>
        <taxon>Hexamitinae</taxon>
        <taxon>Trepomonas</taxon>
    </lineage>
</organism>
<dbReference type="InterPro" id="IPR026906">
    <property type="entry name" value="LRR_5"/>
</dbReference>
<reference evidence="1" key="1">
    <citation type="submission" date="2015-07" db="EMBL/GenBank/DDBJ databases">
        <title>Adaptation to a free-living lifestyle via gene acquisitions in the diplomonad Trepomonas sp. PC1.</title>
        <authorList>
            <person name="Xu F."/>
            <person name="Jerlstrom-Hultqvist J."/>
            <person name="Kolisko M."/>
            <person name="Simpson A.G.B."/>
            <person name="Roger A.J."/>
            <person name="Svard S.G."/>
            <person name="Andersson J.O."/>
        </authorList>
    </citation>
    <scope>NUCLEOTIDE SEQUENCE</scope>
    <source>
        <strain evidence="1">PC1</strain>
    </source>
</reference>
<protein>
    <submittedName>
        <fullName evidence="1">Leucine rich repeats-containing protein</fullName>
    </submittedName>
</protein>
<evidence type="ECO:0000313" key="1">
    <source>
        <dbReference type="EMBL" id="JAP91657.1"/>
    </source>
</evidence>
<dbReference type="InterPro" id="IPR032675">
    <property type="entry name" value="LRR_dom_sf"/>
</dbReference>
<feature type="non-terminal residue" evidence="1">
    <location>
        <position position="183"/>
    </location>
</feature>
<dbReference type="Gene3D" id="3.80.10.10">
    <property type="entry name" value="Ribonuclease Inhibitor"/>
    <property type="match status" value="1"/>
</dbReference>
<name>A0A146K4R7_9EUKA</name>